<comment type="similarity">
    <text evidence="2">Belongs to the transposase mutator family.</text>
</comment>
<feature type="region of interest" description="Disordered" evidence="6">
    <location>
        <begin position="345"/>
        <end position="370"/>
    </location>
</feature>
<dbReference type="NCBIfam" id="NF033544">
    <property type="entry name" value="transpos_IS1249"/>
    <property type="match status" value="1"/>
</dbReference>
<evidence type="ECO:0000256" key="2">
    <source>
        <dbReference type="ARBA" id="ARBA00010961"/>
    </source>
</evidence>
<dbReference type="GO" id="GO:0003677">
    <property type="term" value="F:DNA binding"/>
    <property type="evidence" value="ECO:0007669"/>
    <property type="project" value="UniProtKB-KW"/>
</dbReference>
<proteinExistence type="inferred from homology"/>
<reference evidence="7 8" key="1">
    <citation type="journal article" date="2015" name="Genome Announc.">
        <title>Bifidobacterium pseudolongum Strain PV8-2, Isolated from a Stool Sample of an Anemic Kenyan Infant.</title>
        <authorList>
            <person name="Vazquez-Gutierrez P."/>
            <person name="Lacroix C."/>
            <person name="Chassard C."/>
            <person name="Klumpp J."/>
            <person name="Stevens M.J."/>
            <person name="Jans C."/>
        </authorList>
    </citation>
    <scope>NUCLEOTIDE SEQUENCE [LARGE SCALE GENOMIC DNA]</scope>
    <source>
        <strain evidence="7 8">PV8-2</strain>
    </source>
</reference>
<dbReference type="AlphaFoldDB" id="A0A0A7I9K8"/>
<dbReference type="InterPro" id="IPR001207">
    <property type="entry name" value="Transposase_mutator"/>
</dbReference>
<protein>
    <submittedName>
        <fullName evidence="7">Transposase</fullName>
    </submittedName>
</protein>
<feature type="region of interest" description="Disordered" evidence="6">
    <location>
        <begin position="1"/>
        <end position="26"/>
    </location>
</feature>
<evidence type="ECO:0000256" key="6">
    <source>
        <dbReference type="SAM" id="MobiDB-lite"/>
    </source>
</evidence>
<organism evidence="7 8">
    <name type="scientific">Bifidobacterium pseudolongum PV8-2</name>
    <dbReference type="NCBI Taxonomy" id="1447715"/>
    <lineage>
        <taxon>Bacteria</taxon>
        <taxon>Bacillati</taxon>
        <taxon>Actinomycetota</taxon>
        <taxon>Actinomycetes</taxon>
        <taxon>Bifidobacteriales</taxon>
        <taxon>Bifidobacteriaceae</taxon>
        <taxon>Bifidobacterium</taxon>
    </lineage>
</organism>
<dbReference type="GO" id="GO:0006313">
    <property type="term" value="P:DNA transposition"/>
    <property type="evidence" value="ECO:0007669"/>
    <property type="project" value="InterPro"/>
</dbReference>
<evidence type="ECO:0000313" key="7">
    <source>
        <dbReference type="EMBL" id="AIZ15920.1"/>
    </source>
</evidence>
<sequence length="397" mass="45521">MRTRSKQAKKCPVCQSPMRKNGHDRMGRQRWQCDGCGLTAGTRNNTKRRRTQLAEFLDWLLEAAPQRKRPESARNFRKRVDWCWRLEPRIEPDGVVHRVVMADGTYVNGWCLLTAIDGEDGEVLAWQWCARENTAAYKALFAQLAPPDVLVCDGMKGILKARAQIWPHTRVQRCLVHVQRDTRADLTSRPRLQAGRELKKLADALTRIHDPEAAVRWGEALNAWHERWRRMLAERTYAKDNPDDPRAATSKGGWWWTHLPLRRAYLRLERLFKDGTLFCFLDPALTAPGSVPRDGNRLEGGLNAALKRMLVNHRGLPEAHMRRACEWHCYMHSAKPDPALILKQHGQDAKTGTNHDNNDDEPMSQPILGTGIDWNEFHTGHIGTKVIDLDSGLPLWQ</sequence>
<keyword evidence="5" id="KW-0233">DNA recombination</keyword>
<keyword evidence="3" id="KW-0815">Transposition</keyword>
<dbReference type="GO" id="GO:0004803">
    <property type="term" value="F:transposase activity"/>
    <property type="evidence" value="ECO:0007669"/>
    <property type="project" value="InterPro"/>
</dbReference>
<dbReference type="OrthoDB" id="9793302at2"/>
<comment type="function">
    <text evidence="1">Required for the transposition of the insertion element.</text>
</comment>
<evidence type="ECO:0000256" key="1">
    <source>
        <dbReference type="ARBA" id="ARBA00002190"/>
    </source>
</evidence>
<dbReference type="STRING" id="1447715.AH67_02415"/>
<dbReference type="Pfam" id="PF00872">
    <property type="entry name" value="Transposase_mut"/>
    <property type="match status" value="1"/>
</dbReference>
<dbReference type="InterPro" id="IPR048004">
    <property type="entry name" value="IS1249_transpos"/>
</dbReference>
<evidence type="ECO:0000256" key="3">
    <source>
        <dbReference type="ARBA" id="ARBA00022578"/>
    </source>
</evidence>
<keyword evidence="8" id="KW-1185">Reference proteome</keyword>
<evidence type="ECO:0000313" key="8">
    <source>
        <dbReference type="Proteomes" id="UP000030636"/>
    </source>
</evidence>
<keyword evidence="4" id="KW-0238">DNA-binding</keyword>
<evidence type="ECO:0000256" key="5">
    <source>
        <dbReference type="ARBA" id="ARBA00023172"/>
    </source>
</evidence>
<gene>
    <name evidence="7" type="ORF">AH67_02415</name>
</gene>
<dbReference type="EMBL" id="CP007457">
    <property type="protein sequence ID" value="AIZ15920.1"/>
    <property type="molecule type" value="Genomic_DNA"/>
</dbReference>
<dbReference type="HOGENOM" id="CLU_062186_0_0_11"/>
<accession>A0A0A7I9K8</accession>
<dbReference type="KEGG" id="bpsp:AH67_02415"/>
<name>A0A0A7I9K8_9BIFI</name>
<dbReference type="Proteomes" id="UP000030636">
    <property type="component" value="Chromosome"/>
</dbReference>
<dbReference type="RefSeq" id="WP_081277588.1">
    <property type="nucleotide sequence ID" value="NZ_CP007457.1"/>
</dbReference>
<evidence type="ECO:0000256" key="4">
    <source>
        <dbReference type="ARBA" id="ARBA00023125"/>
    </source>
</evidence>